<evidence type="ECO:0000313" key="7">
    <source>
        <dbReference type="EMBL" id="EFW61524.1"/>
    </source>
</evidence>
<dbReference type="GO" id="GO:0003677">
    <property type="term" value="F:DNA binding"/>
    <property type="evidence" value="ECO:0007669"/>
    <property type="project" value="UniProtKB-UniRule"/>
</dbReference>
<dbReference type="InterPro" id="IPR050090">
    <property type="entry name" value="Tyrosine_recombinase_XerCD"/>
</dbReference>
<dbReference type="InterPro" id="IPR022000">
    <property type="entry name" value="Min27-like_integrase_DNA_bind"/>
</dbReference>
<dbReference type="Pfam" id="PF00589">
    <property type="entry name" value="Phage_integrase"/>
    <property type="match status" value="1"/>
</dbReference>
<dbReference type="SUPFAM" id="SSF56349">
    <property type="entry name" value="DNA breaking-rejoining enzymes"/>
    <property type="match status" value="1"/>
</dbReference>
<dbReference type="Gene3D" id="1.10.443.10">
    <property type="entry name" value="Intergrase catalytic core"/>
    <property type="match status" value="1"/>
</dbReference>
<name>A0A6N3QQ85_SHIFL</name>
<evidence type="ECO:0000259" key="6">
    <source>
        <dbReference type="PROSITE" id="PS51900"/>
    </source>
</evidence>
<evidence type="ECO:0000259" key="5">
    <source>
        <dbReference type="PROSITE" id="PS51898"/>
    </source>
</evidence>
<keyword evidence="1" id="KW-0229">DNA integration</keyword>
<sequence>MSVKLRLPQTHDMSKLPTGVEIRGKYIRIWFMFRGKRCRETLKGWEITNSNIKKAGNLRALIVHEISSGEFEYLRRFPQSSTGAKMVTTRVIKTFGELCDIWTKIKETELTTNTMKKTKSQLKTLRIIICESTPISHIRYSDILNYRNELLHGETLYLDNPRSNKKGRTVRTVDSYIALLCSLLRFAYQSGFISTKPFEGVKKLQRNRIKPDPLSKTEFNALMESEKGQSQNLWKFAVYSGLRHGELAALAWEDVDFEKGIVNVRRNLTILDMFGPPKTNAGIRTVTLLQPALEALKEQYKLTGHHRKSEITFYHREYGRTEKQKLHFVFMPRVCNEKQKPYYSVSSLGARWNAAVKRAGIRRRNPYHTRHTFACWLLTAGANPAFIASQMGHETAQMVYEIYGMWIDDMNDEQIAMLNARLS</sequence>
<dbReference type="PANTHER" id="PTHR30349:SF36">
    <property type="entry name" value="PROPHAGE INTEGRASE INTR-RELATED"/>
    <property type="match status" value="1"/>
</dbReference>
<feature type="domain" description="Tyr recombinase" evidence="5">
    <location>
        <begin position="209"/>
        <end position="416"/>
    </location>
</feature>
<dbReference type="GO" id="GO:0015074">
    <property type="term" value="P:DNA integration"/>
    <property type="evidence" value="ECO:0007669"/>
    <property type="project" value="UniProtKB-KW"/>
</dbReference>
<dbReference type="InterPro" id="IPR011010">
    <property type="entry name" value="DNA_brk_join_enz"/>
</dbReference>
<dbReference type="PANTHER" id="PTHR30349">
    <property type="entry name" value="PHAGE INTEGRASE-RELATED"/>
    <property type="match status" value="1"/>
</dbReference>
<protein>
    <submittedName>
        <fullName evidence="7">Integrase</fullName>
    </submittedName>
</protein>
<dbReference type="Pfam" id="PF12167">
    <property type="entry name" value="Arm-DNA-bind_2"/>
    <property type="match status" value="1"/>
</dbReference>
<evidence type="ECO:0000256" key="3">
    <source>
        <dbReference type="ARBA" id="ARBA00023172"/>
    </source>
</evidence>
<dbReference type="PROSITE" id="PS51900">
    <property type="entry name" value="CB"/>
    <property type="match status" value="1"/>
</dbReference>
<dbReference type="GO" id="GO:0006310">
    <property type="term" value="P:DNA recombination"/>
    <property type="evidence" value="ECO:0007669"/>
    <property type="project" value="UniProtKB-KW"/>
</dbReference>
<evidence type="ECO:0000256" key="4">
    <source>
        <dbReference type="PROSITE-ProRule" id="PRU01248"/>
    </source>
</evidence>
<evidence type="ECO:0000256" key="2">
    <source>
        <dbReference type="ARBA" id="ARBA00023125"/>
    </source>
</evidence>
<dbReference type="Proteomes" id="UP000003302">
    <property type="component" value="Unassembled WGS sequence"/>
</dbReference>
<dbReference type="AlphaFoldDB" id="A0A6N3QQ85"/>
<reference evidence="7 8" key="1">
    <citation type="submission" date="2011-01" db="EMBL/GenBank/DDBJ databases">
        <title>Shigella flexneri CDC 796-83 whole genome shotgun sequencing project.</title>
        <authorList>
            <person name="Mane S.P."/>
            <person name="Sobral B.W."/>
            <person name="Cebula T."/>
            <person name="Chertkov O."/>
            <person name="Munk A.C."/>
            <person name="Tapia R."/>
            <person name="Green L."/>
            <person name="Rogers Y."/>
            <person name="Detter J.C."/>
            <person name="Bruce D."/>
            <person name="Brettin T.S."/>
        </authorList>
    </citation>
    <scope>NUCLEOTIDE SEQUENCE [LARGE SCALE GENOMIC DNA]</scope>
    <source>
        <strain evidence="7 8">CDC 796-83</strain>
    </source>
</reference>
<dbReference type="InterPro" id="IPR013762">
    <property type="entry name" value="Integrase-like_cat_sf"/>
</dbReference>
<proteinExistence type="predicted"/>
<dbReference type="InterPro" id="IPR002104">
    <property type="entry name" value="Integrase_catalytic"/>
</dbReference>
<feature type="domain" description="Core-binding (CB)" evidence="6">
    <location>
        <begin position="93"/>
        <end position="188"/>
    </location>
</feature>
<accession>A0A6N3QQ85</accession>
<keyword evidence="3" id="KW-0233">DNA recombination</keyword>
<dbReference type="InterPro" id="IPR044068">
    <property type="entry name" value="CB"/>
</dbReference>
<dbReference type="InterPro" id="IPR010998">
    <property type="entry name" value="Integrase_recombinase_N"/>
</dbReference>
<dbReference type="EMBL" id="AERO01000049">
    <property type="protein sequence ID" value="EFW61524.1"/>
    <property type="molecule type" value="Genomic_DNA"/>
</dbReference>
<dbReference type="PROSITE" id="PS51898">
    <property type="entry name" value="TYR_RECOMBINASE"/>
    <property type="match status" value="1"/>
</dbReference>
<evidence type="ECO:0000313" key="8">
    <source>
        <dbReference type="Proteomes" id="UP000003302"/>
    </source>
</evidence>
<evidence type="ECO:0000256" key="1">
    <source>
        <dbReference type="ARBA" id="ARBA00022908"/>
    </source>
</evidence>
<dbReference type="CDD" id="cd01189">
    <property type="entry name" value="INT_ICEBs1_C_like"/>
    <property type="match status" value="1"/>
</dbReference>
<gene>
    <name evidence="7" type="ORF">SGF_01009</name>
</gene>
<organism evidence="7 8">
    <name type="scientific">Shigella flexneri CDC 796-83</name>
    <dbReference type="NCBI Taxonomy" id="945360"/>
    <lineage>
        <taxon>Bacteria</taxon>
        <taxon>Pseudomonadati</taxon>
        <taxon>Pseudomonadota</taxon>
        <taxon>Gammaproteobacteria</taxon>
        <taxon>Enterobacterales</taxon>
        <taxon>Enterobacteriaceae</taxon>
        <taxon>Shigella</taxon>
    </lineage>
</organism>
<keyword evidence="2 4" id="KW-0238">DNA-binding</keyword>
<comment type="caution">
    <text evidence="7">The sequence shown here is derived from an EMBL/GenBank/DDBJ whole genome shotgun (WGS) entry which is preliminary data.</text>
</comment>
<dbReference type="Gene3D" id="1.10.150.130">
    <property type="match status" value="1"/>
</dbReference>